<gene>
    <name evidence="1" type="ORF">CR513_52856</name>
</gene>
<reference evidence="1" key="1">
    <citation type="submission" date="2018-05" db="EMBL/GenBank/DDBJ databases">
        <title>Draft genome of Mucuna pruriens seed.</title>
        <authorList>
            <person name="Nnadi N.E."/>
            <person name="Vos R."/>
            <person name="Hasami M.H."/>
            <person name="Devisetty U.K."/>
            <person name="Aguiy J.C."/>
        </authorList>
    </citation>
    <scope>NUCLEOTIDE SEQUENCE [LARGE SCALE GENOMIC DNA]</scope>
    <source>
        <strain evidence="1">JCA_2017</strain>
    </source>
</reference>
<dbReference type="Proteomes" id="UP000257109">
    <property type="component" value="Unassembled WGS sequence"/>
</dbReference>
<keyword evidence="2" id="KW-1185">Reference proteome</keyword>
<proteinExistence type="predicted"/>
<evidence type="ECO:0000313" key="2">
    <source>
        <dbReference type="Proteomes" id="UP000257109"/>
    </source>
</evidence>
<evidence type="ECO:0000313" key="1">
    <source>
        <dbReference type="EMBL" id="RDX68181.1"/>
    </source>
</evidence>
<dbReference type="AlphaFoldDB" id="A0A371EQ38"/>
<sequence length="108" mass="12422">MLSVMRMEVGIRIQSLKKNSAAPIVNKDPIVRRSSRISQLPLHLRDYELFQDSVANSEGTEVEPVEFEKAVTKEKWLKAMKEEINSIKKNQTWKLVDSLSNKKPITLN</sequence>
<dbReference type="EMBL" id="QJKJ01012651">
    <property type="protein sequence ID" value="RDX68181.1"/>
    <property type="molecule type" value="Genomic_DNA"/>
</dbReference>
<protein>
    <recommendedName>
        <fullName evidence="3">Mitochondrial protein</fullName>
    </recommendedName>
</protein>
<dbReference type="OrthoDB" id="1000646at2759"/>
<comment type="caution">
    <text evidence="1">The sequence shown here is derived from an EMBL/GenBank/DDBJ whole genome shotgun (WGS) entry which is preliminary data.</text>
</comment>
<accession>A0A371EQ38</accession>
<evidence type="ECO:0008006" key="3">
    <source>
        <dbReference type="Google" id="ProtNLM"/>
    </source>
</evidence>
<organism evidence="1 2">
    <name type="scientific">Mucuna pruriens</name>
    <name type="common">Velvet bean</name>
    <name type="synonym">Dolichos pruriens</name>
    <dbReference type="NCBI Taxonomy" id="157652"/>
    <lineage>
        <taxon>Eukaryota</taxon>
        <taxon>Viridiplantae</taxon>
        <taxon>Streptophyta</taxon>
        <taxon>Embryophyta</taxon>
        <taxon>Tracheophyta</taxon>
        <taxon>Spermatophyta</taxon>
        <taxon>Magnoliopsida</taxon>
        <taxon>eudicotyledons</taxon>
        <taxon>Gunneridae</taxon>
        <taxon>Pentapetalae</taxon>
        <taxon>rosids</taxon>
        <taxon>fabids</taxon>
        <taxon>Fabales</taxon>
        <taxon>Fabaceae</taxon>
        <taxon>Papilionoideae</taxon>
        <taxon>50 kb inversion clade</taxon>
        <taxon>NPAAA clade</taxon>
        <taxon>indigoferoid/millettioid clade</taxon>
        <taxon>Phaseoleae</taxon>
        <taxon>Mucuna</taxon>
    </lineage>
</organism>
<name>A0A371EQ38_MUCPR</name>
<feature type="non-terminal residue" evidence="1">
    <location>
        <position position="1"/>
    </location>
</feature>